<dbReference type="InterPro" id="IPR002763">
    <property type="entry name" value="DUF72"/>
</dbReference>
<sequence length="238" mass="28003">MMRVGCCGFPTKREDYYSKFDIVEVQTTFYNLPRPSTAIRWNSEAPRSFEYAVKAWQTITHPSDSPTYRRTKLKIPKSKLTNYGFFRPTDEVREAWERTKEIVDILKAGMVLFESPPSFEENMDSVLNVRMFFEGVERGEVKMLWEPRGKWSKDTVKGLCKDLDIVHCVDPFKDNQVYGEIAYYRLHGIGAYGYKYTDEDLAGLLELCPKDKECYVLFNNISMLEDALRFRFLVRDRR</sequence>
<dbReference type="InterPro" id="IPR036520">
    <property type="entry name" value="UPF0759_sf"/>
</dbReference>
<dbReference type="AlphaFoldDB" id="A0A523UT69"/>
<reference evidence="1 2" key="1">
    <citation type="submission" date="2019-03" db="EMBL/GenBank/DDBJ databases">
        <title>Metabolic potential of uncultured bacteria and archaea associated with petroleum seepage in deep-sea sediments.</title>
        <authorList>
            <person name="Dong X."/>
            <person name="Hubert C."/>
        </authorList>
    </citation>
    <scope>NUCLEOTIDE SEQUENCE [LARGE SCALE GENOMIC DNA]</scope>
    <source>
        <strain evidence="1">E44_bin18</strain>
    </source>
</reference>
<organism evidence="1 2">
    <name type="scientific">candidate division TA06 bacterium</name>
    <dbReference type="NCBI Taxonomy" id="2250710"/>
    <lineage>
        <taxon>Bacteria</taxon>
        <taxon>Bacteria division TA06</taxon>
    </lineage>
</organism>
<gene>
    <name evidence="1" type="ORF">E3J62_06160</name>
</gene>
<evidence type="ECO:0000313" key="2">
    <source>
        <dbReference type="Proteomes" id="UP000315525"/>
    </source>
</evidence>
<dbReference type="Pfam" id="PF01904">
    <property type="entry name" value="DUF72"/>
    <property type="match status" value="1"/>
</dbReference>
<protein>
    <submittedName>
        <fullName evidence="1">DUF72 domain-containing protein</fullName>
    </submittedName>
</protein>
<dbReference type="PANTHER" id="PTHR30348:SF4">
    <property type="entry name" value="DUF72 DOMAIN-CONTAINING PROTEIN"/>
    <property type="match status" value="1"/>
</dbReference>
<name>A0A523UT69_UNCT6</name>
<dbReference type="Proteomes" id="UP000315525">
    <property type="component" value="Unassembled WGS sequence"/>
</dbReference>
<dbReference type="PANTHER" id="PTHR30348">
    <property type="entry name" value="UNCHARACTERIZED PROTEIN YECE"/>
    <property type="match status" value="1"/>
</dbReference>
<evidence type="ECO:0000313" key="1">
    <source>
        <dbReference type="EMBL" id="TET45752.1"/>
    </source>
</evidence>
<comment type="caution">
    <text evidence="1">The sequence shown here is derived from an EMBL/GenBank/DDBJ whole genome shotgun (WGS) entry which is preliminary data.</text>
</comment>
<proteinExistence type="predicted"/>
<dbReference type="Gene3D" id="3.20.20.410">
    <property type="entry name" value="Protein of unknown function UPF0759"/>
    <property type="match status" value="1"/>
</dbReference>
<dbReference type="EMBL" id="SOJN01000075">
    <property type="protein sequence ID" value="TET45752.1"/>
    <property type="molecule type" value="Genomic_DNA"/>
</dbReference>
<accession>A0A523UT69</accession>
<dbReference type="SUPFAM" id="SSF117396">
    <property type="entry name" value="TM1631-like"/>
    <property type="match status" value="1"/>
</dbReference>